<feature type="domain" description="Glycoside hydrolase family 2 catalytic" evidence="2">
    <location>
        <begin position="3"/>
        <end position="57"/>
    </location>
</feature>
<reference evidence="3 4" key="1">
    <citation type="submission" date="2023-07" db="EMBL/GenBank/DDBJ databases">
        <title>Comparative genomics of wheat-associated soil bacteria to identify genetic determinants of phenazine resistance.</title>
        <authorList>
            <person name="Mouncey N."/>
        </authorList>
    </citation>
    <scope>NUCLEOTIDE SEQUENCE [LARGE SCALE GENOMIC DNA]</scope>
    <source>
        <strain evidence="3 4">W1I3</strain>
    </source>
</reference>
<gene>
    <name evidence="3" type="ORF">QFZ36_002672</name>
</gene>
<dbReference type="Proteomes" id="UP001236806">
    <property type="component" value="Unassembled WGS sequence"/>
</dbReference>
<evidence type="ECO:0000313" key="4">
    <source>
        <dbReference type="Proteomes" id="UP001236806"/>
    </source>
</evidence>
<evidence type="ECO:0000313" key="3">
    <source>
        <dbReference type="EMBL" id="MDQ0675111.1"/>
    </source>
</evidence>
<dbReference type="PRINTS" id="PR00132">
    <property type="entry name" value="GLHYDRLASE2"/>
</dbReference>
<dbReference type="RefSeq" id="WP_306637173.1">
    <property type="nucleotide sequence ID" value="NZ_JAUSXB010000001.1"/>
</dbReference>
<name>A0ABU0PPE3_9MICC</name>
<dbReference type="PANTHER" id="PTHR10066:SF67">
    <property type="entry name" value="BETA-GLUCURONIDASE"/>
    <property type="match status" value="1"/>
</dbReference>
<dbReference type="SUPFAM" id="SSF51445">
    <property type="entry name" value="(Trans)glycosidases"/>
    <property type="match status" value="1"/>
</dbReference>
<comment type="similarity">
    <text evidence="1">Belongs to the glycosyl hydrolase 2 family.</text>
</comment>
<evidence type="ECO:0000256" key="1">
    <source>
        <dbReference type="ARBA" id="ARBA00007401"/>
    </source>
</evidence>
<dbReference type="EMBL" id="JAUSXB010000001">
    <property type="protein sequence ID" value="MDQ0675111.1"/>
    <property type="molecule type" value="Genomic_DNA"/>
</dbReference>
<dbReference type="InterPro" id="IPR006101">
    <property type="entry name" value="Glyco_hydro_2"/>
</dbReference>
<accession>A0ABU0PPE3</accession>
<dbReference type="Pfam" id="PF02836">
    <property type="entry name" value="Glyco_hydro_2_C"/>
    <property type="match status" value="1"/>
</dbReference>
<dbReference type="InterPro" id="IPR006103">
    <property type="entry name" value="Glyco_hydro_2_cat"/>
</dbReference>
<evidence type="ECO:0000259" key="2">
    <source>
        <dbReference type="Pfam" id="PF02836"/>
    </source>
</evidence>
<proteinExistence type="inferred from homology"/>
<protein>
    <submittedName>
        <fullName evidence="3">Beta-galactosidase/beta-glucuronidase</fullName>
    </submittedName>
</protein>
<comment type="caution">
    <text evidence="3">The sequence shown here is derived from an EMBL/GenBank/DDBJ whole genome shotgun (WGS) entry which is preliminary data.</text>
</comment>
<dbReference type="InterPro" id="IPR017853">
    <property type="entry name" value="GH"/>
</dbReference>
<sequence>MAKAAFHTNGKPLYFTAFGKHEDTPVPRKGHDSAYLVHDFELMKWIGANSFRTSHHP</sequence>
<dbReference type="Gene3D" id="3.20.20.80">
    <property type="entry name" value="Glycosidases"/>
    <property type="match status" value="1"/>
</dbReference>
<dbReference type="PANTHER" id="PTHR10066">
    <property type="entry name" value="BETA-GLUCURONIDASE"/>
    <property type="match status" value="1"/>
</dbReference>
<organism evidence="3 4">
    <name type="scientific">Pseudarthrobacter siccitolerans</name>
    <dbReference type="NCBI Taxonomy" id="861266"/>
    <lineage>
        <taxon>Bacteria</taxon>
        <taxon>Bacillati</taxon>
        <taxon>Actinomycetota</taxon>
        <taxon>Actinomycetes</taxon>
        <taxon>Micrococcales</taxon>
        <taxon>Micrococcaceae</taxon>
        <taxon>Pseudarthrobacter</taxon>
    </lineage>
</organism>
<keyword evidence="4" id="KW-1185">Reference proteome</keyword>